<sequence length="68" mass="7360">MQQGQTHKFALTSKLDVLVSESKASVAYNNSPVSFLLHSLYQYQPNAAAVSILSPSPNLPSSTLHTIM</sequence>
<dbReference type="Proteomes" id="UP000324222">
    <property type="component" value="Unassembled WGS sequence"/>
</dbReference>
<name>A0A5B7E8I8_PORTR</name>
<dbReference type="AlphaFoldDB" id="A0A5B7E8I8"/>
<protein>
    <submittedName>
        <fullName evidence="1">Uncharacterized protein</fullName>
    </submittedName>
</protein>
<dbReference type="EMBL" id="VSRR010002110">
    <property type="protein sequence ID" value="MPC29645.1"/>
    <property type="molecule type" value="Genomic_DNA"/>
</dbReference>
<accession>A0A5B7E8I8</accession>
<evidence type="ECO:0000313" key="2">
    <source>
        <dbReference type="Proteomes" id="UP000324222"/>
    </source>
</evidence>
<comment type="caution">
    <text evidence="1">The sequence shown here is derived from an EMBL/GenBank/DDBJ whole genome shotgun (WGS) entry which is preliminary data.</text>
</comment>
<organism evidence="1 2">
    <name type="scientific">Portunus trituberculatus</name>
    <name type="common">Swimming crab</name>
    <name type="synonym">Neptunus trituberculatus</name>
    <dbReference type="NCBI Taxonomy" id="210409"/>
    <lineage>
        <taxon>Eukaryota</taxon>
        <taxon>Metazoa</taxon>
        <taxon>Ecdysozoa</taxon>
        <taxon>Arthropoda</taxon>
        <taxon>Crustacea</taxon>
        <taxon>Multicrustacea</taxon>
        <taxon>Malacostraca</taxon>
        <taxon>Eumalacostraca</taxon>
        <taxon>Eucarida</taxon>
        <taxon>Decapoda</taxon>
        <taxon>Pleocyemata</taxon>
        <taxon>Brachyura</taxon>
        <taxon>Eubrachyura</taxon>
        <taxon>Portunoidea</taxon>
        <taxon>Portunidae</taxon>
        <taxon>Portuninae</taxon>
        <taxon>Portunus</taxon>
    </lineage>
</organism>
<reference evidence="1 2" key="1">
    <citation type="submission" date="2019-05" db="EMBL/GenBank/DDBJ databases">
        <title>Another draft genome of Portunus trituberculatus and its Hox gene families provides insights of decapod evolution.</title>
        <authorList>
            <person name="Jeong J.-H."/>
            <person name="Song I."/>
            <person name="Kim S."/>
            <person name="Choi T."/>
            <person name="Kim D."/>
            <person name="Ryu S."/>
            <person name="Kim W."/>
        </authorList>
    </citation>
    <scope>NUCLEOTIDE SEQUENCE [LARGE SCALE GENOMIC DNA]</scope>
    <source>
        <tissue evidence="1">Muscle</tissue>
    </source>
</reference>
<proteinExistence type="predicted"/>
<evidence type="ECO:0000313" key="1">
    <source>
        <dbReference type="EMBL" id="MPC29645.1"/>
    </source>
</evidence>
<gene>
    <name evidence="1" type="ORF">E2C01_022889</name>
</gene>
<keyword evidence="2" id="KW-1185">Reference proteome</keyword>